<protein>
    <submittedName>
        <fullName evidence="1">Uncharacterized protein</fullName>
    </submittedName>
</protein>
<gene>
    <name evidence="1" type="ORF">SCNRRL3882_7898</name>
</gene>
<organism evidence="1 2">
    <name type="scientific">Streptomyces chartreusis NRRL 3882</name>
    <dbReference type="NCBI Taxonomy" id="1079985"/>
    <lineage>
        <taxon>Bacteria</taxon>
        <taxon>Bacillati</taxon>
        <taxon>Actinomycetota</taxon>
        <taxon>Actinomycetes</taxon>
        <taxon>Kitasatosporales</taxon>
        <taxon>Streptomycetaceae</taxon>
        <taxon>Streptomyces</taxon>
    </lineage>
</organism>
<sequence>MPDLHHAVTEWIRLLPAGYQAGSRRPYELAGRLRMLIARRIAHPDRPVAGHLDGWVKGAVGLRRGQGEEVDEFTRADKKKLIQAAWADRLATEARIRTGWTLAAAGCDPAHGGWMEPRNLLWALANDAWTCEDVARHVPALPQWPPALRELVPGDVLPHLARGYLLRRLVGMLFPSDMDLHSYRILLMAATGRASEEVVALDEDDLEYGPQSVLIDFTKRRARTVQRRSYGTDPEEDQRDLHPAAPRLDAVELTRRMLQLARPLAERADITPVPLFLRASVDHYALTIRRFVGRGSGAGLVDWLRAKKVTVQGPADIRRLRKSGKVEKAIAFKGRISDIADDHTAETFRTHYAHGTTLRVISGRVITAAQRHWLDKALNGPVVLSACF</sequence>
<dbReference type="RefSeq" id="WP_010047468.1">
    <property type="nucleotide sequence ID" value="NZ_LT962942.1"/>
</dbReference>
<proteinExistence type="predicted"/>
<evidence type="ECO:0000313" key="2">
    <source>
        <dbReference type="Proteomes" id="UP000235464"/>
    </source>
</evidence>
<dbReference type="Proteomes" id="UP000235464">
    <property type="component" value="Chromosome I"/>
</dbReference>
<dbReference type="OrthoDB" id="4308266at2"/>
<accession>A0A2N9BM65</accession>
<name>A0A2N9BM65_STRCX</name>
<keyword evidence="2" id="KW-1185">Reference proteome</keyword>
<dbReference type="EMBL" id="LT963352">
    <property type="protein sequence ID" value="SOR84453.1"/>
    <property type="molecule type" value="Genomic_DNA"/>
</dbReference>
<evidence type="ECO:0000313" key="1">
    <source>
        <dbReference type="EMBL" id="SOR84453.1"/>
    </source>
</evidence>
<reference evidence="2" key="1">
    <citation type="submission" date="2017-11" db="EMBL/GenBank/DDBJ databases">
        <authorList>
            <person name="Wibberg D."/>
        </authorList>
    </citation>
    <scope>NUCLEOTIDE SEQUENCE [LARGE SCALE GENOMIC DNA]</scope>
</reference>
<dbReference type="AlphaFoldDB" id="A0A2N9BM65"/>